<dbReference type="Proteomes" id="UP001190926">
    <property type="component" value="Unassembled WGS sequence"/>
</dbReference>
<feature type="transmembrane region" description="Helical" evidence="1">
    <location>
        <begin position="117"/>
        <end position="136"/>
    </location>
</feature>
<dbReference type="EMBL" id="SDAM02000043">
    <property type="protein sequence ID" value="KAH6834832.1"/>
    <property type="molecule type" value="Genomic_DNA"/>
</dbReference>
<name>A0AAD4JJB3_PERFH</name>
<dbReference type="PANTHER" id="PTHR34274">
    <property type="entry name" value="TRANSMEMBRANE PROTEIN"/>
    <property type="match status" value="1"/>
</dbReference>
<dbReference type="InterPro" id="IPR057187">
    <property type="entry name" value="DUF7865"/>
</dbReference>
<organism evidence="3 4">
    <name type="scientific">Perilla frutescens var. hirtella</name>
    <name type="common">Perilla citriodora</name>
    <name type="synonym">Perilla setoyensis</name>
    <dbReference type="NCBI Taxonomy" id="608512"/>
    <lineage>
        <taxon>Eukaryota</taxon>
        <taxon>Viridiplantae</taxon>
        <taxon>Streptophyta</taxon>
        <taxon>Embryophyta</taxon>
        <taxon>Tracheophyta</taxon>
        <taxon>Spermatophyta</taxon>
        <taxon>Magnoliopsida</taxon>
        <taxon>eudicotyledons</taxon>
        <taxon>Gunneridae</taxon>
        <taxon>Pentapetalae</taxon>
        <taxon>asterids</taxon>
        <taxon>lamiids</taxon>
        <taxon>Lamiales</taxon>
        <taxon>Lamiaceae</taxon>
        <taxon>Nepetoideae</taxon>
        <taxon>Elsholtzieae</taxon>
        <taxon>Perilla</taxon>
    </lineage>
</organism>
<feature type="domain" description="DUF7865" evidence="2">
    <location>
        <begin position="1"/>
        <end position="132"/>
    </location>
</feature>
<protein>
    <submittedName>
        <fullName evidence="3">Transmembrane protein</fullName>
    </submittedName>
</protein>
<dbReference type="PANTHER" id="PTHR34274:SF5">
    <property type="entry name" value="TRANSMEMBRANE PROTEIN"/>
    <property type="match status" value="1"/>
</dbReference>
<keyword evidence="1" id="KW-0472">Membrane</keyword>
<feature type="transmembrane region" description="Helical" evidence="1">
    <location>
        <begin position="6"/>
        <end position="26"/>
    </location>
</feature>
<accession>A0AAD4JJB3</accession>
<keyword evidence="4" id="KW-1185">Reference proteome</keyword>
<evidence type="ECO:0000259" key="2">
    <source>
        <dbReference type="Pfam" id="PF25266"/>
    </source>
</evidence>
<dbReference type="AlphaFoldDB" id="A0AAD4JJB3"/>
<feature type="transmembrane region" description="Helical" evidence="1">
    <location>
        <begin position="85"/>
        <end position="105"/>
    </location>
</feature>
<reference evidence="3 4" key="1">
    <citation type="journal article" date="2021" name="Nat. Commun.">
        <title>Incipient diploidization of the medicinal plant Perilla within 10,000 years.</title>
        <authorList>
            <person name="Zhang Y."/>
            <person name="Shen Q."/>
            <person name="Leng L."/>
            <person name="Zhang D."/>
            <person name="Chen S."/>
            <person name="Shi Y."/>
            <person name="Ning Z."/>
            <person name="Chen S."/>
        </authorList>
    </citation>
    <scope>NUCLEOTIDE SEQUENCE [LARGE SCALE GENOMIC DNA]</scope>
    <source>
        <strain evidence="4">cv. PC099</strain>
    </source>
</reference>
<evidence type="ECO:0000313" key="4">
    <source>
        <dbReference type="Proteomes" id="UP001190926"/>
    </source>
</evidence>
<comment type="caution">
    <text evidence="3">The sequence shown here is derived from an EMBL/GenBank/DDBJ whole genome shotgun (WGS) entry which is preliminary data.</text>
</comment>
<proteinExistence type="predicted"/>
<evidence type="ECO:0000256" key="1">
    <source>
        <dbReference type="SAM" id="Phobius"/>
    </source>
</evidence>
<sequence>MVSPGFFIICAVHSVVAITCGSLLMFCSEEMVVLSHGREQASKLIGSTAHDQLLIRTSDSFSGLLLTAVGVLVLMVAFVKDREFQSFFAKGCVFLHLMMAIWRLSFEREILLLAHDCLRLLLADFAFGLSWLFFLVCSWTEMYD</sequence>
<keyword evidence="1" id="KW-1133">Transmembrane helix</keyword>
<gene>
    <name evidence="3" type="ORF">C2S53_000917</name>
</gene>
<evidence type="ECO:0000313" key="3">
    <source>
        <dbReference type="EMBL" id="KAH6834832.1"/>
    </source>
</evidence>
<keyword evidence="1 3" id="KW-0812">Transmembrane</keyword>
<feature type="transmembrane region" description="Helical" evidence="1">
    <location>
        <begin position="61"/>
        <end position="79"/>
    </location>
</feature>
<dbReference type="Pfam" id="PF25266">
    <property type="entry name" value="DUF7865"/>
    <property type="match status" value="1"/>
</dbReference>